<dbReference type="Pfam" id="PF05685">
    <property type="entry name" value="Uma2"/>
    <property type="match status" value="1"/>
</dbReference>
<name>A0ABN3MCP3_STRLO</name>
<evidence type="ECO:0000313" key="2">
    <source>
        <dbReference type="EMBL" id="GAA2499601.1"/>
    </source>
</evidence>
<keyword evidence="2" id="KW-0378">Hydrolase</keyword>
<dbReference type="SUPFAM" id="SSF52980">
    <property type="entry name" value="Restriction endonuclease-like"/>
    <property type="match status" value="1"/>
</dbReference>
<accession>A0ABN3MCP3</accession>
<dbReference type="InterPro" id="IPR011335">
    <property type="entry name" value="Restrct_endonuc-II-like"/>
</dbReference>
<dbReference type="Gene3D" id="3.90.1570.10">
    <property type="entry name" value="tt1808, chain A"/>
    <property type="match status" value="1"/>
</dbReference>
<evidence type="ECO:0000259" key="1">
    <source>
        <dbReference type="Pfam" id="PF05685"/>
    </source>
</evidence>
<feature type="domain" description="Putative restriction endonuclease" evidence="1">
    <location>
        <begin position="15"/>
        <end position="178"/>
    </location>
</feature>
<keyword evidence="2" id="KW-0255">Endonuclease</keyword>
<dbReference type="CDD" id="cd06260">
    <property type="entry name" value="DUF820-like"/>
    <property type="match status" value="1"/>
</dbReference>
<dbReference type="InterPro" id="IPR012296">
    <property type="entry name" value="Nuclease_put_TT1808"/>
</dbReference>
<dbReference type="EMBL" id="BAAASG010000011">
    <property type="protein sequence ID" value="GAA2499601.1"/>
    <property type="molecule type" value="Genomic_DNA"/>
</dbReference>
<gene>
    <name evidence="2" type="ORF">GCM10010276_46780</name>
</gene>
<reference evidence="2 3" key="1">
    <citation type="journal article" date="2019" name="Int. J. Syst. Evol. Microbiol.">
        <title>The Global Catalogue of Microorganisms (GCM) 10K type strain sequencing project: providing services to taxonomists for standard genome sequencing and annotation.</title>
        <authorList>
            <consortium name="The Broad Institute Genomics Platform"/>
            <consortium name="The Broad Institute Genome Sequencing Center for Infectious Disease"/>
            <person name="Wu L."/>
            <person name="Ma J."/>
        </authorList>
    </citation>
    <scope>NUCLEOTIDE SEQUENCE [LARGE SCALE GENOMIC DNA]</scope>
    <source>
        <strain evidence="2 3">JCM 4395</strain>
    </source>
</reference>
<keyword evidence="3" id="KW-1185">Reference proteome</keyword>
<evidence type="ECO:0000313" key="3">
    <source>
        <dbReference type="Proteomes" id="UP001501777"/>
    </source>
</evidence>
<sequence>MTAVDDRPMTTDVVEFFENLEVPEGYKAELLRGEIVMMAAPDLVHIDIVEAVLDQFPRRDWRRLQTVAVAILQETSEPLPDLVLVERGVGPREGQLMPSKVISMVVEVVSKTSIERDYVVKRSIYAAGGVPVYLIIDPIMGHCVLLTEPTGAGEEADYQVQRVTKFGDPVPLRMLEIQLDTTEFGTYKGVKPHHRP</sequence>
<comment type="caution">
    <text evidence="2">The sequence shown here is derived from an EMBL/GenBank/DDBJ whole genome shotgun (WGS) entry which is preliminary data.</text>
</comment>
<keyword evidence="2" id="KW-0540">Nuclease</keyword>
<dbReference type="PANTHER" id="PTHR35400:SF3">
    <property type="entry name" value="SLL1072 PROTEIN"/>
    <property type="match status" value="1"/>
</dbReference>
<proteinExistence type="predicted"/>
<dbReference type="PANTHER" id="PTHR35400">
    <property type="entry name" value="SLR1083 PROTEIN"/>
    <property type="match status" value="1"/>
</dbReference>
<dbReference type="Proteomes" id="UP001501777">
    <property type="component" value="Unassembled WGS sequence"/>
</dbReference>
<dbReference type="InterPro" id="IPR008538">
    <property type="entry name" value="Uma2"/>
</dbReference>
<organism evidence="2 3">
    <name type="scientific">Streptomyces longisporus</name>
    <dbReference type="NCBI Taxonomy" id="1948"/>
    <lineage>
        <taxon>Bacteria</taxon>
        <taxon>Bacillati</taxon>
        <taxon>Actinomycetota</taxon>
        <taxon>Actinomycetes</taxon>
        <taxon>Kitasatosporales</taxon>
        <taxon>Streptomycetaceae</taxon>
        <taxon>Streptomyces</taxon>
    </lineage>
</organism>
<protein>
    <submittedName>
        <fullName evidence="2">Uma2 family endonuclease</fullName>
    </submittedName>
</protein>
<dbReference type="GO" id="GO:0004519">
    <property type="term" value="F:endonuclease activity"/>
    <property type="evidence" value="ECO:0007669"/>
    <property type="project" value="UniProtKB-KW"/>
</dbReference>